<reference evidence="4" key="1">
    <citation type="submission" date="2025-08" db="UniProtKB">
        <authorList>
            <consortium name="Ensembl"/>
        </authorList>
    </citation>
    <scope>IDENTIFICATION</scope>
</reference>
<dbReference type="Pfam" id="PF13251">
    <property type="entry name" value="DUF4042"/>
    <property type="match status" value="1"/>
</dbReference>
<dbReference type="InterPro" id="IPR052107">
    <property type="entry name" value="HEAT6"/>
</dbReference>
<feature type="region of interest" description="Disordered" evidence="2">
    <location>
        <begin position="296"/>
        <end position="337"/>
    </location>
</feature>
<feature type="compositionally biased region" description="Basic residues" evidence="2">
    <location>
        <begin position="314"/>
        <end position="326"/>
    </location>
</feature>
<evidence type="ECO:0000313" key="5">
    <source>
        <dbReference type="Proteomes" id="UP000694404"/>
    </source>
</evidence>
<keyword evidence="5" id="KW-1185">Reference proteome</keyword>
<feature type="domain" description="DUF4042" evidence="3">
    <location>
        <begin position="417"/>
        <end position="598"/>
    </location>
</feature>
<organism evidence="4 5">
    <name type="scientific">Chelonoidis abingdonii</name>
    <name type="common">Abingdon island giant tortoise</name>
    <name type="synonym">Testudo abingdonii</name>
    <dbReference type="NCBI Taxonomy" id="106734"/>
    <lineage>
        <taxon>Eukaryota</taxon>
        <taxon>Metazoa</taxon>
        <taxon>Chordata</taxon>
        <taxon>Craniata</taxon>
        <taxon>Vertebrata</taxon>
        <taxon>Euteleostomi</taxon>
        <taxon>Archelosauria</taxon>
        <taxon>Testudinata</taxon>
        <taxon>Testudines</taxon>
        <taxon>Cryptodira</taxon>
        <taxon>Durocryptodira</taxon>
        <taxon>Testudinoidea</taxon>
        <taxon>Testudinidae</taxon>
        <taxon>Chelonoidis</taxon>
    </lineage>
</organism>
<feature type="region of interest" description="Disordered" evidence="2">
    <location>
        <begin position="1"/>
        <end position="23"/>
    </location>
</feature>
<dbReference type="AlphaFoldDB" id="A0A8C0IWE4"/>
<dbReference type="Pfam" id="PF13513">
    <property type="entry name" value="HEAT_EZ"/>
    <property type="match status" value="1"/>
</dbReference>
<gene>
    <name evidence="4" type="primary">HEATR6</name>
</gene>
<dbReference type="SUPFAM" id="SSF48371">
    <property type="entry name" value="ARM repeat"/>
    <property type="match status" value="2"/>
</dbReference>
<dbReference type="Gene3D" id="1.25.10.10">
    <property type="entry name" value="Leucine-rich Repeat Variant"/>
    <property type="match status" value="3"/>
</dbReference>
<dbReference type="Proteomes" id="UP000694404">
    <property type="component" value="Unplaced"/>
</dbReference>
<dbReference type="Ensembl" id="ENSCABT00000025498.1">
    <property type="protein sequence ID" value="ENSCABP00000023271.1"/>
    <property type="gene ID" value="ENSCABG00000016463.1"/>
</dbReference>
<evidence type="ECO:0000313" key="4">
    <source>
        <dbReference type="Ensembl" id="ENSCABP00000023271.1"/>
    </source>
</evidence>
<dbReference type="PANTHER" id="PTHR13366">
    <property type="entry name" value="MALARIA ANTIGEN-RELATED"/>
    <property type="match status" value="1"/>
</dbReference>
<evidence type="ECO:0000256" key="2">
    <source>
        <dbReference type="SAM" id="MobiDB-lite"/>
    </source>
</evidence>
<dbReference type="PANTHER" id="PTHR13366:SF0">
    <property type="entry name" value="HEAT REPEAT-CONTAINING PROTEIN 6"/>
    <property type="match status" value="1"/>
</dbReference>
<proteinExistence type="predicted"/>
<dbReference type="InterPro" id="IPR025283">
    <property type="entry name" value="DUF4042"/>
</dbReference>
<evidence type="ECO:0000259" key="3">
    <source>
        <dbReference type="Pfam" id="PF13251"/>
    </source>
</evidence>
<dbReference type="InterPro" id="IPR011989">
    <property type="entry name" value="ARM-like"/>
</dbReference>
<evidence type="ECO:0000256" key="1">
    <source>
        <dbReference type="ARBA" id="ARBA00015263"/>
    </source>
</evidence>
<accession>A0A8C0IWE4</accession>
<sequence length="1188" mass="130522">MAAAVSVAGPREEVAGPEPEPSGSIRRYLARLCALRPLPGPDREGESGRRTELHLLFDQLICENCGPGAPGPTGDVCALLVQACQLVHLNQEHLVNKVCQLIHHLLNRFQVVVDEQNLDFLLSYSISALKQCSSWTHTEILQALAALVYNNGPNCQKYLPDLLGKSGLLVQFSDLAQPDVELRRAAVHSMANLCLSVPGQPYLDESYRSLCFQTFLSVLQSSRTSDVDDITFCMLLQNALKGIQSLLNGGKMKLMQTDQLGSLLAVLKKCMFYGLPGLNMEMPAVLYPAPLPQYDGRSPLKPEQSELSTAKQTGTRRKKSKGKQKKGQLGEEVKEELESDIGDGAIHGMDIFQLHSDNAQNSPCLNPWNRTLDAAYMPAGKDHLSCYPSWKRISSSESEYSDAEGGIQSKMRSYQAKVRQGALACFLSTIKSIEKKVLYGYWSAFVPDTPGIGSPQSVSLMTIALKDPSPKTRACALQVLSATLEGSKQFLSVAEDAHDHKRAFTPFSVTIASSIRELHRCLLLALVAESSSQTLTQIVKCLANLVSNAPYSRLKPGLLTRVWNQIKPYIRHKDVNVRVSSLTLFGAVVSAQAPSPEVQLLLQQPSSSGLSNSGTATPRHVSSSEWWRRALPSQGEPTDTWESSSSEPCWLIRLCISTVVLPREDSYSDSDTSFTASTIYEPSPVRLESLQVLALLVKGYFSVAQSYLLELGEVACKCMEETDPSIQLHGAKLLEELGTGIVQQHKPDSTIAVNEKVPVNLVVTFWTMMLNGPLPGALQNAQHPTLQTSACDALSSILPEAFGSLRDDQQILCITLLLGLNHSENPLVKAAAARALGVYILFSCLRQDVMFVADTANAILNSLQDKSPNVRAKAAWSLGNLTDTLIVNMEMIGESFQEEFSDLLLLKMLRSAIEASKDKDKVKSNAVRALGNLLHFLQPYHIVKPRFSETIKESIEALISTVQSEATMKVRWNACYALGNVFKNPALPLGEAPWTAQAYNALTSVVKSCKNFKVRIKSAMALSIPTQRECYGTTEQFSQIWSALVIALQKSEDTEDFLEFKYSASLRTQICQALIHLLSLANSTDLPFIRKTVAENGDVIRSYVLQYMKLGVEEDEAGIHTNSHERDRLLKRAIEHICGIEELSEGLLHGLTSPLANLYCRYAQLCVTLLRGRGTQGCVAPCPHLPFS</sequence>
<dbReference type="GeneTree" id="ENSGT00390000016675"/>
<dbReference type="InterPro" id="IPR016024">
    <property type="entry name" value="ARM-type_fold"/>
</dbReference>
<reference evidence="4" key="2">
    <citation type="submission" date="2025-09" db="UniProtKB">
        <authorList>
            <consortium name="Ensembl"/>
        </authorList>
    </citation>
    <scope>IDENTIFICATION</scope>
</reference>
<protein>
    <recommendedName>
        <fullName evidence="1">HEAT repeat-containing protein 6</fullName>
    </recommendedName>
</protein>
<name>A0A8C0IWE4_CHEAB</name>